<organism evidence="1 2">
    <name type="scientific">Cyanophage P-RSM1</name>
    <dbReference type="NCBI Taxonomy" id="536444"/>
    <lineage>
        <taxon>Viruses</taxon>
        <taxon>Duplodnaviria</taxon>
        <taxon>Heunggongvirae</taxon>
        <taxon>Uroviricota</taxon>
        <taxon>Caudoviricetes</taxon>
        <taxon>Pantevenvirales</taxon>
        <taxon>Kyanoviridae</taxon>
        <taxon>Emcearvirus</taxon>
        <taxon>Emcearvirus gerard</taxon>
    </lineage>
</organism>
<accession>M4QDU4</accession>
<sequence>MSDGCSQTDNDFRKLPRSGRGIMTKRDLLARIYKHKKDLYNGRYDGASEEWMDGAHHMLNKCLELAQEYAD</sequence>
<evidence type="ECO:0000313" key="2">
    <source>
        <dbReference type="Proteomes" id="UP000201235"/>
    </source>
</evidence>
<protein>
    <submittedName>
        <fullName evidence="1">Uncharacterized protein</fullName>
    </submittedName>
</protein>
<reference evidence="1 2" key="1">
    <citation type="submission" date="2010-11" db="EMBL/GenBank/DDBJ databases">
        <title>The Genome Sequence of Cyanophage P-RSM1.</title>
        <authorList>
            <consortium name="The Broad Institute Genome Sequencing Platform"/>
            <person name="Henn M.R."/>
            <person name="Sullivan M.S."/>
            <person name="Osburne M.S."/>
            <person name="Levin J."/>
            <person name="Malboeuf C."/>
            <person name="Casali M."/>
            <person name="Russ C."/>
            <person name="Lennon N."/>
            <person name="Chapman S.B."/>
            <person name="Erlich R."/>
            <person name="Young S.K."/>
            <person name="Yandava C."/>
            <person name="Zeng Q."/>
            <person name="Alvarado L."/>
            <person name="Anderson S."/>
            <person name="Berlin A."/>
            <person name="Chen Z."/>
            <person name="Freedman E."/>
            <person name="Gellesch M."/>
            <person name="Goldberg J."/>
            <person name="Green L."/>
            <person name="Griggs A."/>
            <person name="Gujja S."/>
            <person name="Heilman E.R."/>
            <person name="Heiman D."/>
            <person name="Hollinger A."/>
            <person name="Howarth C."/>
            <person name="Larson L."/>
            <person name="Mehta T."/>
            <person name="Pearson M."/>
            <person name="Roberts A."/>
            <person name="Ryan E."/>
            <person name="Saif S."/>
            <person name="Shea T."/>
            <person name="Shenoy N."/>
            <person name="Sisk P."/>
            <person name="Stolte C."/>
            <person name="Sykes S."/>
            <person name="White J."/>
            <person name="Yu Q."/>
            <person name="Coleman M.L."/>
            <person name="Huang K.H."/>
            <person name="Weigele P.R."/>
            <person name="DeFrancesco A.S."/>
            <person name="Kern S.E."/>
            <person name="Thompson L.R."/>
            <person name="Fu R."/>
            <person name="Hombeck B."/>
            <person name="Chisholm S.W."/>
            <person name="Haas B."/>
            <person name="Nusbaum C."/>
            <person name="Birren B."/>
        </authorList>
    </citation>
    <scope>NUCLEOTIDE SEQUENCE [LARGE SCALE GENOMIC DNA]</scope>
    <source>
        <strain evidence="1 2">P-RSM1</strain>
    </source>
</reference>
<evidence type="ECO:0000313" key="1">
    <source>
        <dbReference type="EMBL" id="AGH26429.1"/>
    </source>
</evidence>
<gene>
    <name evidence="1" type="ORF">CPPG_00112</name>
</gene>
<keyword evidence="2" id="KW-1185">Reference proteome</keyword>
<dbReference type="RefSeq" id="YP_007877664.1">
    <property type="nucleotide sequence ID" value="NC_021071.1"/>
</dbReference>
<dbReference type="OrthoDB" id="27406at10239"/>
<proteinExistence type="predicted"/>
<name>M4QDU4_9CAUD</name>
<dbReference type="Proteomes" id="UP000201235">
    <property type="component" value="Segment"/>
</dbReference>
<dbReference type="EMBL" id="HQ634175">
    <property type="protein sequence ID" value="AGH26429.1"/>
    <property type="molecule type" value="Genomic_DNA"/>
</dbReference>
<dbReference type="GeneID" id="15312082"/>
<dbReference type="KEGG" id="vg:15312082"/>